<dbReference type="GeneID" id="92087255"/>
<gene>
    <name evidence="1" type="ORF">PG994_002783</name>
</gene>
<dbReference type="Proteomes" id="UP001480595">
    <property type="component" value="Unassembled WGS sequence"/>
</dbReference>
<dbReference type="EMBL" id="JAQQWL010000003">
    <property type="protein sequence ID" value="KAK8078976.1"/>
    <property type="molecule type" value="Genomic_DNA"/>
</dbReference>
<organism evidence="1 2">
    <name type="scientific">Apiospora phragmitis</name>
    <dbReference type="NCBI Taxonomy" id="2905665"/>
    <lineage>
        <taxon>Eukaryota</taxon>
        <taxon>Fungi</taxon>
        <taxon>Dikarya</taxon>
        <taxon>Ascomycota</taxon>
        <taxon>Pezizomycotina</taxon>
        <taxon>Sordariomycetes</taxon>
        <taxon>Xylariomycetidae</taxon>
        <taxon>Amphisphaeriales</taxon>
        <taxon>Apiosporaceae</taxon>
        <taxon>Apiospora</taxon>
    </lineage>
</organism>
<proteinExistence type="predicted"/>
<evidence type="ECO:0008006" key="3">
    <source>
        <dbReference type="Google" id="ProtNLM"/>
    </source>
</evidence>
<keyword evidence="2" id="KW-1185">Reference proteome</keyword>
<name>A0ABR1W641_9PEZI</name>
<evidence type="ECO:0000313" key="1">
    <source>
        <dbReference type="EMBL" id="KAK8078976.1"/>
    </source>
</evidence>
<reference evidence="1 2" key="1">
    <citation type="submission" date="2023-01" db="EMBL/GenBank/DDBJ databases">
        <title>Analysis of 21 Apiospora genomes using comparative genomics revels a genus with tremendous synthesis potential of carbohydrate active enzymes and secondary metabolites.</title>
        <authorList>
            <person name="Sorensen T."/>
        </authorList>
    </citation>
    <scope>NUCLEOTIDE SEQUENCE [LARGE SCALE GENOMIC DNA]</scope>
    <source>
        <strain evidence="1 2">CBS 135458</strain>
    </source>
</reference>
<sequence>MGYATAHRDDPAYLLPAPRGQDRAAIHNRAALAQCLLGSGARLGAEGVLSQDALVIAYQVGSLGGGGFLLG</sequence>
<protein>
    <recommendedName>
        <fullName evidence="3">Gamma-glutamyltransferase</fullName>
    </recommendedName>
</protein>
<dbReference type="RefSeq" id="XP_066720047.1">
    <property type="nucleotide sequence ID" value="XM_066854192.1"/>
</dbReference>
<accession>A0ABR1W641</accession>
<evidence type="ECO:0000313" key="2">
    <source>
        <dbReference type="Proteomes" id="UP001480595"/>
    </source>
</evidence>
<comment type="caution">
    <text evidence="1">The sequence shown here is derived from an EMBL/GenBank/DDBJ whole genome shotgun (WGS) entry which is preliminary data.</text>
</comment>